<accession>A0ABQ9Z0L5</accession>
<organism evidence="1 2">
    <name type="scientific">Daphnia magna</name>
    <dbReference type="NCBI Taxonomy" id="35525"/>
    <lineage>
        <taxon>Eukaryota</taxon>
        <taxon>Metazoa</taxon>
        <taxon>Ecdysozoa</taxon>
        <taxon>Arthropoda</taxon>
        <taxon>Crustacea</taxon>
        <taxon>Branchiopoda</taxon>
        <taxon>Diplostraca</taxon>
        <taxon>Cladocera</taxon>
        <taxon>Anomopoda</taxon>
        <taxon>Daphniidae</taxon>
        <taxon>Daphnia</taxon>
    </lineage>
</organism>
<dbReference type="Proteomes" id="UP001234178">
    <property type="component" value="Unassembled WGS sequence"/>
</dbReference>
<proteinExistence type="predicted"/>
<evidence type="ECO:0000313" key="2">
    <source>
        <dbReference type="Proteomes" id="UP001234178"/>
    </source>
</evidence>
<keyword evidence="2" id="KW-1185">Reference proteome</keyword>
<evidence type="ECO:0000313" key="1">
    <source>
        <dbReference type="EMBL" id="KAK4006318.1"/>
    </source>
</evidence>
<protein>
    <submittedName>
        <fullName evidence="1">Uncharacterized protein</fullName>
    </submittedName>
</protein>
<name>A0ABQ9Z0L5_9CRUS</name>
<comment type="caution">
    <text evidence="1">The sequence shown here is derived from an EMBL/GenBank/DDBJ whole genome shotgun (WGS) entry which is preliminary data.</text>
</comment>
<sequence>MVNAVEYEHCWHLYIYLHGLSAVLGIDHQMAIDDLDLDPTKFLIEMIEIDRDSFLIESISISINFQKQFISGLLHNDLLTDSGSRRHLV</sequence>
<gene>
    <name evidence="1" type="ORF">OUZ56_011472</name>
</gene>
<reference evidence="1 2" key="1">
    <citation type="journal article" date="2023" name="Nucleic Acids Res.">
        <title>The hologenome of Daphnia magna reveals possible DNA methylation and microbiome-mediated evolution of the host genome.</title>
        <authorList>
            <person name="Chaturvedi A."/>
            <person name="Li X."/>
            <person name="Dhandapani V."/>
            <person name="Marshall H."/>
            <person name="Kissane S."/>
            <person name="Cuenca-Cambronero M."/>
            <person name="Asole G."/>
            <person name="Calvet F."/>
            <person name="Ruiz-Romero M."/>
            <person name="Marangio P."/>
            <person name="Guigo R."/>
            <person name="Rago D."/>
            <person name="Mirbahai L."/>
            <person name="Eastwood N."/>
            <person name="Colbourne J.K."/>
            <person name="Zhou J."/>
            <person name="Mallon E."/>
            <person name="Orsini L."/>
        </authorList>
    </citation>
    <scope>NUCLEOTIDE SEQUENCE [LARGE SCALE GENOMIC DNA]</scope>
    <source>
        <strain evidence="1">LRV0_1</strain>
    </source>
</reference>
<dbReference type="EMBL" id="JAOYFB010000002">
    <property type="protein sequence ID" value="KAK4006318.1"/>
    <property type="molecule type" value="Genomic_DNA"/>
</dbReference>